<protein>
    <submittedName>
        <fullName evidence="1">Uncharacterized protein</fullName>
    </submittedName>
</protein>
<reference evidence="1" key="1">
    <citation type="submission" date="2013-07" db="EMBL/GenBank/DDBJ databases">
        <title>Sub-species coevolution in mutualistic symbiosis.</title>
        <authorList>
            <person name="Murfin K."/>
            <person name="Klassen J."/>
            <person name="Lee M."/>
            <person name="Forst S."/>
            <person name="Stock P."/>
            <person name="Goodrich-Blair H."/>
        </authorList>
    </citation>
    <scope>NUCLEOTIDE SEQUENCE [LARGE SCALE GENOMIC DNA]</scope>
    <source>
        <strain evidence="1">Intermedium</strain>
    </source>
</reference>
<organism evidence="1">
    <name type="scientific">Xenorhabdus bovienii str. Intermedium</name>
    <dbReference type="NCBI Taxonomy" id="1379677"/>
    <lineage>
        <taxon>Bacteria</taxon>
        <taxon>Pseudomonadati</taxon>
        <taxon>Pseudomonadota</taxon>
        <taxon>Gammaproteobacteria</taxon>
        <taxon>Enterobacterales</taxon>
        <taxon>Morganellaceae</taxon>
        <taxon>Xenorhabdus</taxon>
    </lineage>
</organism>
<comment type="caution">
    <text evidence="1">The sequence shown here is derived from an EMBL/GenBank/DDBJ whole genome shotgun (WGS) entry which is preliminary data.</text>
</comment>
<dbReference type="AlphaFoldDB" id="A0A077QG96"/>
<accession>A0A077QG96</accession>
<gene>
    <name evidence="1" type="ORF">XBI1_780013</name>
</gene>
<name>A0A077QG96_XENBV</name>
<dbReference type="HOGENOM" id="CLU_2332932_0_0_6"/>
<sequence length="98" mass="11138">MKNNRSHVLAALAPVLSRRCGTGSHPAEACRRMRIYPLHTPSGLTSSRQESFESIPRHPDDKFRALLRCGLGVYSRLELAFLRAERTCSIRKITDVRF</sequence>
<evidence type="ECO:0000313" key="1">
    <source>
        <dbReference type="EMBL" id="CDH35072.1"/>
    </source>
</evidence>
<dbReference type="Proteomes" id="UP000028480">
    <property type="component" value="Unassembled WGS sequence"/>
</dbReference>
<proteinExistence type="predicted"/>
<dbReference type="EMBL" id="CBTB010000288">
    <property type="protein sequence ID" value="CDH35072.1"/>
    <property type="molecule type" value="Genomic_DNA"/>
</dbReference>